<feature type="compositionally biased region" description="Polar residues" evidence="1">
    <location>
        <begin position="100"/>
        <end position="109"/>
    </location>
</feature>
<gene>
    <name evidence="2" type="ORF">A6K24_05165</name>
</gene>
<accession>A0A179SX88</accession>
<protein>
    <submittedName>
        <fullName evidence="2">Uncharacterized protein</fullName>
    </submittedName>
</protein>
<proteinExistence type="predicted"/>
<dbReference type="EMBL" id="LWSG01000023">
    <property type="protein sequence ID" value="OAS84902.1"/>
    <property type="molecule type" value="Genomic_DNA"/>
</dbReference>
<keyword evidence="3" id="KW-1185">Reference proteome</keyword>
<feature type="region of interest" description="Disordered" evidence="1">
    <location>
        <begin position="1"/>
        <end position="40"/>
    </location>
</feature>
<comment type="caution">
    <text evidence="2">The sequence shown here is derived from an EMBL/GenBank/DDBJ whole genome shotgun (WGS) entry which is preliminary data.</text>
</comment>
<dbReference type="Proteomes" id="UP000078534">
    <property type="component" value="Unassembled WGS sequence"/>
</dbReference>
<organism evidence="2 3">
    <name type="scientific">Metabacillus litoralis</name>
    <dbReference type="NCBI Taxonomy" id="152268"/>
    <lineage>
        <taxon>Bacteria</taxon>
        <taxon>Bacillati</taxon>
        <taxon>Bacillota</taxon>
        <taxon>Bacilli</taxon>
        <taxon>Bacillales</taxon>
        <taxon>Bacillaceae</taxon>
        <taxon>Metabacillus</taxon>
    </lineage>
</organism>
<sequence>MRKVRDSCGSSGTGETPQALRAEEAHRPPHGKQASWSANQPTQYYFKSNKVCENSLKQKLIQVDWNGLRDSYGSSGTGETPQGVYAEEAHRPLRGKRATLWNQPHRSSW</sequence>
<evidence type="ECO:0000313" key="2">
    <source>
        <dbReference type="EMBL" id="OAS84902.1"/>
    </source>
</evidence>
<reference evidence="3" key="1">
    <citation type="submission" date="2016-04" db="EMBL/GenBank/DDBJ databases">
        <authorList>
            <person name="Lyu Z."/>
            <person name="Lyu W."/>
        </authorList>
    </citation>
    <scope>NUCLEOTIDE SEQUENCE [LARGE SCALE GENOMIC DNA]</scope>
    <source>
        <strain evidence="3">C44</strain>
    </source>
</reference>
<feature type="region of interest" description="Disordered" evidence="1">
    <location>
        <begin position="72"/>
        <end position="109"/>
    </location>
</feature>
<evidence type="ECO:0000256" key="1">
    <source>
        <dbReference type="SAM" id="MobiDB-lite"/>
    </source>
</evidence>
<evidence type="ECO:0000313" key="3">
    <source>
        <dbReference type="Proteomes" id="UP000078534"/>
    </source>
</evidence>
<name>A0A179SX88_9BACI</name>
<dbReference type="AlphaFoldDB" id="A0A179SX88"/>